<evidence type="ECO:0000313" key="4">
    <source>
        <dbReference type="Proteomes" id="UP001500889"/>
    </source>
</evidence>
<feature type="region of interest" description="Disordered" evidence="1">
    <location>
        <begin position="164"/>
        <end position="188"/>
    </location>
</feature>
<sequence>MANNNEKETFSAARKWAPYVTPAASCPETSCHRRRPALESPPAARPHASQHAIWTSAEEEQPLGPTSVEAASSSGNQFPFPAGSCPHSRLRPSTSRPQAMFSAGRASASGSSLGSGLDLDEEHFEATSEWSPNWRLEMPQPCFSRPSSEAGAENAEYQFEALPTRSSTTQYPDAQANPSTTTLASPSATSRVQTQIWVASSSTRKSAADEDFATVSRPRDRFRFWSRPARDQSAGSASWGQLSAAAGEETIACPIAGCNDKFSACNLLAHVLVEHLSRGKQDLGYAHDSETCVFSFEPRQLRPCRTVCLGVVLFCGKKRVEEAPLWVPLERNASPLQEFREYLPVLVLGKHTFEDEDEDQEAELKSGRVPPPQGSYFIWAQSAAGSRPLYATITALNRDLTQSRSCIRRVATGSDAAPTVDGMEKPRRSNSLHLTEMDMQALKGESRRKEIRLQMIIHEQPTVSKTGASYLGSD</sequence>
<evidence type="ECO:0000313" key="3">
    <source>
        <dbReference type="EMBL" id="BFG00409.1"/>
    </source>
</evidence>
<evidence type="ECO:0000256" key="1">
    <source>
        <dbReference type="SAM" id="MobiDB-lite"/>
    </source>
</evidence>
<dbReference type="AlphaFoldDB" id="A0AAU9FX82"/>
<dbReference type="Proteomes" id="UP001500889">
    <property type="component" value="Chromosome A"/>
</dbReference>
<keyword evidence="4" id="KW-1185">Reference proteome</keyword>
<feature type="domain" description="DUF4729" evidence="2">
    <location>
        <begin position="252"/>
        <end position="442"/>
    </location>
</feature>
<evidence type="ECO:0000259" key="2">
    <source>
        <dbReference type="Pfam" id="PF15866"/>
    </source>
</evidence>
<dbReference type="InterPro" id="IPR031732">
    <property type="entry name" value="DUF4729"/>
</dbReference>
<feature type="region of interest" description="Disordered" evidence="1">
    <location>
        <begin position="24"/>
        <end position="117"/>
    </location>
</feature>
<protein>
    <recommendedName>
        <fullName evidence="2">DUF4729 domain-containing protein</fullName>
    </recommendedName>
</protein>
<feature type="compositionally biased region" description="Low complexity" evidence="1">
    <location>
        <begin position="102"/>
        <end position="117"/>
    </location>
</feature>
<name>A0AAU9FX82_DROMD</name>
<organism evidence="3 4">
    <name type="scientific">Drosophila madeirensis</name>
    <name type="common">Fruit fly</name>
    <dbReference type="NCBI Taxonomy" id="30013"/>
    <lineage>
        <taxon>Eukaryota</taxon>
        <taxon>Metazoa</taxon>
        <taxon>Ecdysozoa</taxon>
        <taxon>Arthropoda</taxon>
        <taxon>Hexapoda</taxon>
        <taxon>Insecta</taxon>
        <taxon>Pterygota</taxon>
        <taxon>Neoptera</taxon>
        <taxon>Endopterygota</taxon>
        <taxon>Diptera</taxon>
        <taxon>Brachycera</taxon>
        <taxon>Muscomorpha</taxon>
        <taxon>Ephydroidea</taxon>
        <taxon>Drosophilidae</taxon>
        <taxon>Drosophila</taxon>
        <taxon>Sophophora</taxon>
    </lineage>
</organism>
<proteinExistence type="predicted"/>
<dbReference type="EMBL" id="AP029266">
    <property type="protein sequence ID" value="BFG00409.1"/>
    <property type="molecule type" value="Genomic_DNA"/>
</dbReference>
<accession>A0AAU9FX82</accession>
<gene>
    <name evidence="3" type="ORF">DMAD_00417</name>
</gene>
<reference evidence="3 4" key="1">
    <citation type="submission" date="2024-02" db="EMBL/GenBank/DDBJ databases">
        <title>A chromosome-level genome assembly of Drosophila madeirensis, a fruit fly species endemic to Madeira island.</title>
        <authorList>
            <person name="Tomihara K."/>
            <person name="Llopart A."/>
            <person name="Yamamoto D."/>
        </authorList>
    </citation>
    <scope>NUCLEOTIDE SEQUENCE [LARGE SCALE GENOMIC DNA]</scope>
    <source>
        <strain evidence="3 4">RF1</strain>
    </source>
</reference>
<feature type="compositionally biased region" description="Low complexity" evidence="1">
    <location>
        <begin position="178"/>
        <end position="188"/>
    </location>
</feature>
<dbReference type="Pfam" id="PF15866">
    <property type="entry name" value="DUF4729"/>
    <property type="match status" value="1"/>
</dbReference>